<proteinExistence type="inferred from homology"/>
<evidence type="ECO:0000256" key="6">
    <source>
        <dbReference type="SAM" id="MobiDB-lite"/>
    </source>
</evidence>
<dbReference type="KEGG" id="pfp:PFL1_04626"/>
<feature type="region of interest" description="Disordered" evidence="6">
    <location>
        <begin position="311"/>
        <end position="348"/>
    </location>
</feature>
<feature type="compositionally biased region" description="Low complexity" evidence="6">
    <location>
        <begin position="203"/>
        <end position="216"/>
    </location>
</feature>
<evidence type="ECO:0000256" key="1">
    <source>
        <dbReference type="ARBA" id="ARBA00004141"/>
    </source>
</evidence>
<gene>
    <name evidence="8" type="ORF">PFL1_04626</name>
</gene>
<feature type="region of interest" description="Disordered" evidence="6">
    <location>
        <begin position="173"/>
        <end position="221"/>
    </location>
</feature>
<organism evidence="8 9">
    <name type="scientific">Pseudozyma flocculosa PF-1</name>
    <dbReference type="NCBI Taxonomy" id="1277687"/>
    <lineage>
        <taxon>Eukaryota</taxon>
        <taxon>Fungi</taxon>
        <taxon>Dikarya</taxon>
        <taxon>Basidiomycota</taxon>
        <taxon>Ustilaginomycotina</taxon>
        <taxon>Ustilaginomycetes</taxon>
        <taxon>Ustilaginales</taxon>
        <taxon>Ustilaginaceae</taxon>
        <taxon>Pseudozyma</taxon>
    </lineage>
</organism>
<sequence>MALVLFHLPTLVLNHTATLLYPLYASYKAVTAQSRRTSSVSSYNWSVRGPDVPPPSIDTADDAGNGTELAEMEHWLIYWSVFACLALAEGTFGWTWRWLPFYWEIRLLFNLWLVLPQTRGATWLYVNHLHPFLQGQEDNIDRIVDDAKARIRTETRGLLGKVLGGVFAVPGPMQDPLGAAPPPQQQQQQQQHAPASAGGIWGGAPPSHAPPGNAGSAPPPTHLGSLFGKLAPYAAAGAASWLAKANASASSGQQRSHSTRAAALQTDLDLQNRALSDLRDAEGIAAEPQRTLRRAQALARKRQLEQQLAHLNGLDGGGGGDSTTESGESDDLGPPKAGGGPNAAAAAAVAGIRKRYPSVLGESYDFLEGSDTNAGASGSPRVEGERKASSQEKWAGWIGRNLS</sequence>
<evidence type="ECO:0000256" key="4">
    <source>
        <dbReference type="ARBA" id="ARBA00022989"/>
    </source>
</evidence>
<dbReference type="RefSeq" id="XP_007880343.1">
    <property type="nucleotide sequence ID" value="XM_007882152.1"/>
</dbReference>
<evidence type="ECO:0008006" key="10">
    <source>
        <dbReference type="Google" id="ProtNLM"/>
    </source>
</evidence>
<dbReference type="InterPro" id="IPR004345">
    <property type="entry name" value="TB2_DP1_HVA22"/>
</dbReference>
<feature type="region of interest" description="Disordered" evidence="6">
    <location>
        <begin position="365"/>
        <end position="403"/>
    </location>
</feature>
<keyword evidence="3" id="KW-0812">Transmembrane</keyword>
<feature type="chain" id="PRO_5001599644" description="Protein YOP1" evidence="7">
    <location>
        <begin position="26"/>
        <end position="403"/>
    </location>
</feature>
<keyword evidence="5" id="KW-0472">Membrane</keyword>
<dbReference type="Proteomes" id="UP000053664">
    <property type="component" value="Unassembled WGS sequence"/>
</dbReference>
<keyword evidence="7" id="KW-0732">Signal</keyword>
<evidence type="ECO:0000256" key="3">
    <source>
        <dbReference type="ARBA" id="ARBA00022692"/>
    </source>
</evidence>
<evidence type="ECO:0000313" key="8">
    <source>
        <dbReference type="EMBL" id="EPQ27882.1"/>
    </source>
</evidence>
<evidence type="ECO:0000256" key="5">
    <source>
        <dbReference type="ARBA" id="ARBA00023136"/>
    </source>
</evidence>
<accession>A0A061H4N6</accession>
<evidence type="ECO:0000256" key="2">
    <source>
        <dbReference type="ARBA" id="ARBA00008573"/>
    </source>
</evidence>
<dbReference type="PANTHER" id="PTHR12300">
    <property type="entry name" value="HVA22-LIKE PROTEINS"/>
    <property type="match status" value="1"/>
</dbReference>
<dbReference type="GO" id="GO:0016020">
    <property type="term" value="C:membrane"/>
    <property type="evidence" value="ECO:0007669"/>
    <property type="project" value="UniProtKB-SubCell"/>
</dbReference>
<dbReference type="Pfam" id="PF03134">
    <property type="entry name" value="TB2_DP1_HVA22"/>
    <property type="match status" value="1"/>
</dbReference>
<dbReference type="HOGENOM" id="CLU_778893_0_0_1"/>
<dbReference type="EMBL" id="KE361637">
    <property type="protein sequence ID" value="EPQ27882.1"/>
    <property type="molecule type" value="Genomic_DNA"/>
</dbReference>
<comment type="similarity">
    <text evidence="2">Belongs to the DP1 family.</text>
</comment>
<name>A0A061H4N6_9BASI</name>
<feature type="compositionally biased region" description="Low complexity" evidence="6">
    <location>
        <begin position="185"/>
        <end position="195"/>
    </location>
</feature>
<dbReference type="PANTHER" id="PTHR12300:SF161">
    <property type="entry name" value="RECEPTOR EXPRESSION-ENHANCING PROTEIN"/>
    <property type="match status" value="1"/>
</dbReference>
<protein>
    <recommendedName>
        <fullName evidence="10">Protein YOP1</fullName>
    </recommendedName>
</protein>
<dbReference type="AlphaFoldDB" id="A0A061H4N6"/>
<keyword evidence="4" id="KW-1133">Transmembrane helix</keyword>
<feature type="signal peptide" evidence="7">
    <location>
        <begin position="1"/>
        <end position="25"/>
    </location>
</feature>
<dbReference type="OrthoDB" id="434647at2759"/>
<dbReference type="GeneID" id="19318727"/>
<dbReference type="eggNOG" id="KOG1726">
    <property type="taxonomic scope" value="Eukaryota"/>
</dbReference>
<evidence type="ECO:0000256" key="7">
    <source>
        <dbReference type="SAM" id="SignalP"/>
    </source>
</evidence>
<comment type="subcellular location">
    <subcellularLocation>
        <location evidence="1">Membrane</location>
        <topology evidence="1">Multi-pass membrane protein</topology>
    </subcellularLocation>
</comment>
<evidence type="ECO:0000313" key="9">
    <source>
        <dbReference type="Proteomes" id="UP000053664"/>
    </source>
</evidence>
<reference evidence="8 9" key="1">
    <citation type="journal article" date="2013" name="Plant Cell">
        <title>The transition from a phytopathogenic smut ancestor to an anamorphic biocontrol agent deciphered by comparative whole-genome analysis.</title>
        <authorList>
            <person name="Lefebvre F."/>
            <person name="Joly D.L."/>
            <person name="Labbe C."/>
            <person name="Teichmann B."/>
            <person name="Linning R."/>
            <person name="Belzile F."/>
            <person name="Bakkeren G."/>
            <person name="Belanger R.R."/>
        </authorList>
    </citation>
    <scope>NUCLEOTIDE SEQUENCE [LARGE SCALE GENOMIC DNA]</scope>
    <source>
        <strain evidence="8 9">PF-1</strain>
    </source>
</reference>